<proteinExistence type="predicted"/>
<sequence length="409" mass="45100">MASLEWFDAARKGDATFIKNHLTMLRKCDGDGCTALMYAARNGHTECVRALLSEVGIADAQGYTALVHAIGFNQADAIGVLASLEATYGIISEPGAEPRSALYYAIRHESRPAIEALLPLLGALSVDNGLFAPAVAVLLRRRCGLGYILEYPEHVLEEHAMQAYKLAEALGDTEAAGRLDQAWQELAIYGKMYAQELPSEVTTLQTPTRLTPAVLQTVAAGYIHMEPSARPTTTACETCLTLRTQVTRLQQQIERLHKEADYMDAGVNDVTINAMQSLAPIPKTSTVYRTILSLFYSKFQSVQQLLFEARAGKTYVSTYSQAERLVFVKCLQEWVADLCNMEVTLLAACQGSVCLRKDSLPQELQNHYQKYQQFCQLDPKALVAALDPMMSDEEASTCLSYTPARHSKL</sequence>
<dbReference type="SMART" id="SM00248">
    <property type="entry name" value="ANK"/>
    <property type="match status" value="3"/>
</dbReference>
<feature type="repeat" description="ANK" evidence="1">
    <location>
        <begin position="31"/>
        <end position="53"/>
    </location>
</feature>
<accession>A0A4Z1SVR1</accession>
<evidence type="ECO:0000313" key="2">
    <source>
        <dbReference type="EMBL" id="TNJ29866.1"/>
    </source>
</evidence>
<dbReference type="SUPFAM" id="SSF48403">
    <property type="entry name" value="Ankyrin repeat"/>
    <property type="match status" value="1"/>
</dbReference>
<comment type="caution">
    <text evidence="2">The sequence shown here is derived from an EMBL/GenBank/DDBJ whole genome shotgun (WGS) entry which is preliminary data.</text>
</comment>
<reference evidence="2 3" key="1">
    <citation type="submission" date="2019-05" db="EMBL/GenBank/DDBJ databases">
        <title>The compact genome of Giardia muris reveals important steps in the evolution of intestinal protozoan parasites.</title>
        <authorList>
            <person name="Xu F."/>
            <person name="Jimenez-Gonzalez A."/>
            <person name="Einarsson E."/>
            <person name="Astvaldsson A."/>
            <person name="Peirasmaki D."/>
            <person name="Eckmann L."/>
            <person name="Andersson J.O."/>
            <person name="Svard S.G."/>
            <person name="Jerlstrom-Hultqvist J."/>
        </authorList>
    </citation>
    <scope>NUCLEOTIDE SEQUENCE [LARGE SCALE GENOMIC DNA]</scope>
    <source>
        <strain evidence="2 3">Roberts-Thomson</strain>
    </source>
</reference>
<dbReference type="PANTHER" id="PTHR24120">
    <property type="entry name" value="GH07239P"/>
    <property type="match status" value="1"/>
</dbReference>
<gene>
    <name evidence="2" type="ORF">GMRT_10291</name>
</gene>
<dbReference type="PROSITE" id="PS50088">
    <property type="entry name" value="ANK_REPEAT"/>
    <property type="match status" value="1"/>
</dbReference>
<dbReference type="Gene3D" id="1.25.40.20">
    <property type="entry name" value="Ankyrin repeat-containing domain"/>
    <property type="match status" value="1"/>
</dbReference>
<name>A0A4Z1SVR1_GIAMU</name>
<dbReference type="InterPro" id="IPR036770">
    <property type="entry name" value="Ankyrin_rpt-contain_sf"/>
</dbReference>
<dbReference type="InterPro" id="IPR002110">
    <property type="entry name" value="Ankyrin_rpt"/>
</dbReference>
<evidence type="ECO:0000256" key="1">
    <source>
        <dbReference type="PROSITE-ProRule" id="PRU00023"/>
    </source>
</evidence>
<dbReference type="AlphaFoldDB" id="A0A4Z1SVR1"/>
<dbReference type="VEuPathDB" id="GiardiaDB:GMRT_10291"/>
<evidence type="ECO:0000313" key="3">
    <source>
        <dbReference type="Proteomes" id="UP000315496"/>
    </source>
</evidence>
<dbReference type="EMBL" id="VDLU01000001">
    <property type="protein sequence ID" value="TNJ29866.1"/>
    <property type="molecule type" value="Genomic_DNA"/>
</dbReference>
<keyword evidence="1" id="KW-0040">ANK repeat</keyword>
<dbReference type="PANTHER" id="PTHR24120:SF4">
    <property type="entry name" value="GH07239P"/>
    <property type="match status" value="1"/>
</dbReference>
<dbReference type="PROSITE" id="PS50297">
    <property type="entry name" value="ANK_REP_REGION"/>
    <property type="match status" value="1"/>
</dbReference>
<protein>
    <submittedName>
        <fullName evidence="2">Ankyrin repeat protein 1</fullName>
    </submittedName>
</protein>
<organism evidence="2 3">
    <name type="scientific">Giardia muris</name>
    <dbReference type="NCBI Taxonomy" id="5742"/>
    <lineage>
        <taxon>Eukaryota</taxon>
        <taxon>Metamonada</taxon>
        <taxon>Diplomonadida</taxon>
        <taxon>Hexamitidae</taxon>
        <taxon>Giardiinae</taxon>
        <taxon>Giardia</taxon>
    </lineage>
</organism>
<dbReference type="Proteomes" id="UP000315496">
    <property type="component" value="Chromosome 1"/>
</dbReference>
<dbReference type="Pfam" id="PF12796">
    <property type="entry name" value="Ank_2"/>
    <property type="match status" value="1"/>
</dbReference>
<dbReference type="OrthoDB" id="539213at2759"/>
<keyword evidence="3" id="KW-1185">Reference proteome</keyword>